<dbReference type="PANTHER" id="PTHR34292">
    <property type="entry name" value="OUTER SPORE WALL PROTEIN LDS1"/>
    <property type="match status" value="1"/>
</dbReference>
<proteinExistence type="predicted"/>
<organism evidence="3 4">
    <name type="scientific">Calocera viscosa (strain TUFC12733)</name>
    <dbReference type="NCBI Taxonomy" id="1330018"/>
    <lineage>
        <taxon>Eukaryota</taxon>
        <taxon>Fungi</taxon>
        <taxon>Dikarya</taxon>
        <taxon>Basidiomycota</taxon>
        <taxon>Agaricomycotina</taxon>
        <taxon>Dacrymycetes</taxon>
        <taxon>Dacrymycetales</taxon>
        <taxon>Dacrymycetaceae</taxon>
        <taxon>Calocera</taxon>
    </lineage>
</organism>
<dbReference type="Proteomes" id="UP000076738">
    <property type="component" value="Unassembled WGS sequence"/>
</dbReference>
<feature type="region of interest" description="Disordered" evidence="1">
    <location>
        <begin position="1"/>
        <end position="32"/>
    </location>
</feature>
<dbReference type="STRING" id="1330018.A0A167R9Z8"/>
<evidence type="ECO:0000256" key="1">
    <source>
        <dbReference type="SAM" id="MobiDB-lite"/>
    </source>
</evidence>
<keyword evidence="2" id="KW-1133">Transmembrane helix</keyword>
<dbReference type="EMBL" id="KV417268">
    <property type="protein sequence ID" value="KZP00706.1"/>
    <property type="molecule type" value="Genomic_DNA"/>
</dbReference>
<keyword evidence="2" id="KW-0812">Transmembrane</keyword>
<feature type="transmembrane region" description="Helical" evidence="2">
    <location>
        <begin position="120"/>
        <end position="142"/>
    </location>
</feature>
<dbReference type="AlphaFoldDB" id="A0A167R9Z8"/>
<dbReference type="PANTHER" id="PTHR34292:SF2">
    <property type="entry name" value="OUTER SPORE WALL PROTEIN LDS1"/>
    <property type="match status" value="1"/>
</dbReference>
<feature type="compositionally biased region" description="Polar residues" evidence="1">
    <location>
        <begin position="19"/>
        <end position="29"/>
    </location>
</feature>
<reference evidence="3 4" key="1">
    <citation type="journal article" date="2016" name="Mol. Biol. Evol.">
        <title>Comparative Genomics of Early-Diverging Mushroom-Forming Fungi Provides Insights into the Origins of Lignocellulose Decay Capabilities.</title>
        <authorList>
            <person name="Nagy L.G."/>
            <person name="Riley R."/>
            <person name="Tritt A."/>
            <person name="Adam C."/>
            <person name="Daum C."/>
            <person name="Floudas D."/>
            <person name="Sun H."/>
            <person name="Yadav J.S."/>
            <person name="Pangilinan J."/>
            <person name="Larsson K.H."/>
            <person name="Matsuura K."/>
            <person name="Barry K."/>
            <person name="Labutti K."/>
            <person name="Kuo R."/>
            <person name="Ohm R.A."/>
            <person name="Bhattacharya S.S."/>
            <person name="Shirouzu T."/>
            <person name="Yoshinaga Y."/>
            <person name="Martin F.M."/>
            <person name="Grigoriev I.V."/>
            <person name="Hibbett D.S."/>
        </authorList>
    </citation>
    <scope>NUCLEOTIDE SEQUENCE [LARGE SCALE GENOMIC DNA]</scope>
    <source>
        <strain evidence="3 4">TUFC12733</strain>
    </source>
</reference>
<keyword evidence="2" id="KW-0472">Membrane</keyword>
<evidence type="ECO:0000313" key="3">
    <source>
        <dbReference type="EMBL" id="KZP00706.1"/>
    </source>
</evidence>
<feature type="transmembrane region" description="Helical" evidence="2">
    <location>
        <begin position="84"/>
        <end position="108"/>
    </location>
</feature>
<dbReference type="InterPro" id="IPR052786">
    <property type="entry name" value="Spore_wall_assembly"/>
</dbReference>
<accession>A0A167R9Z8</accession>
<evidence type="ECO:0000256" key="2">
    <source>
        <dbReference type="SAM" id="Phobius"/>
    </source>
</evidence>
<keyword evidence="4" id="KW-1185">Reference proteome</keyword>
<dbReference type="OrthoDB" id="2107885at2759"/>
<name>A0A167R9Z8_CALVF</name>
<protein>
    <submittedName>
        <fullName evidence="3">Uncharacterized protein</fullName>
    </submittedName>
</protein>
<feature type="transmembrane region" description="Helical" evidence="2">
    <location>
        <begin position="199"/>
        <end position="222"/>
    </location>
</feature>
<evidence type="ECO:0000313" key="4">
    <source>
        <dbReference type="Proteomes" id="UP000076738"/>
    </source>
</evidence>
<gene>
    <name evidence="3" type="ORF">CALVIDRAFT_533037</name>
</gene>
<sequence length="265" mass="29216">MSQTSQTPEDVYTRRRSGQPATTSGTSDTLAKASATVSAKKEEAKQGFARMTEIAGEGVRSGAYWYPIKGIFYLLAHPKLLRPLIPTIALSIFVSLIITMSIFGALYLPTSAVLSIFNGPVGFVSAVTVLLSFSGTVVNALARSLFMQGALEGVFDQVLLEHDLETLVSRGREIKKTSTGKRLGAALTRPLSRFSPQAVLRYVLSIPLNLIPLVGTVFFILYNGVRGGPSWHERYFQLKRFDKEQRAEFVRKRRGAYSRCVRSFA</sequence>